<dbReference type="GO" id="GO:0022627">
    <property type="term" value="C:cytosolic small ribosomal subunit"/>
    <property type="evidence" value="ECO:0007669"/>
    <property type="project" value="TreeGrafter"/>
</dbReference>
<dbReference type="GO" id="GO:0043024">
    <property type="term" value="F:ribosomal small subunit binding"/>
    <property type="evidence" value="ECO:0007669"/>
    <property type="project" value="TreeGrafter"/>
</dbReference>
<dbReference type="Pfam" id="PF16321">
    <property type="entry name" value="Ribosom_S30AE_C"/>
    <property type="match status" value="1"/>
</dbReference>
<evidence type="ECO:0000313" key="3">
    <source>
        <dbReference type="EMBL" id="MPN38919.1"/>
    </source>
</evidence>
<dbReference type="Gene3D" id="3.30.505.50">
    <property type="entry name" value="Sigma 54 modulation/S30EA ribosomal protein, C-terminal domain"/>
    <property type="match status" value="1"/>
</dbReference>
<reference evidence="3" key="1">
    <citation type="submission" date="2019-08" db="EMBL/GenBank/DDBJ databases">
        <authorList>
            <person name="Kucharzyk K."/>
            <person name="Murdoch R.W."/>
            <person name="Higgins S."/>
            <person name="Loffler F."/>
        </authorList>
    </citation>
    <scope>NUCLEOTIDE SEQUENCE</scope>
</reference>
<evidence type="ECO:0000259" key="2">
    <source>
        <dbReference type="Pfam" id="PF16321"/>
    </source>
</evidence>
<dbReference type="PANTHER" id="PTHR33231">
    <property type="entry name" value="30S RIBOSOMAL PROTEIN"/>
    <property type="match status" value="1"/>
</dbReference>
<proteinExistence type="predicted"/>
<comment type="caution">
    <text evidence="3">The sequence shown here is derived from an EMBL/GenBank/DDBJ whole genome shotgun (WGS) entry which is preliminary data.</text>
</comment>
<protein>
    <submittedName>
        <fullName evidence="3">Ribosome hibernation promotion factor</fullName>
    </submittedName>
</protein>
<dbReference type="InterPro" id="IPR050574">
    <property type="entry name" value="HPF/YfiA_ribosome-assoc"/>
</dbReference>
<dbReference type="InterPro" id="IPR038416">
    <property type="entry name" value="Ribosom_S30AE_C_sf"/>
</dbReference>
<organism evidence="3">
    <name type="scientific">bioreactor metagenome</name>
    <dbReference type="NCBI Taxonomy" id="1076179"/>
    <lineage>
        <taxon>unclassified sequences</taxon>
        <taxon>metagenomes</taxon>
        <taxon>ecological metagenomes</taxon>
    </lineage>
</organism>
<evidence type="ECO:0000256" key="1">
    <source>
        <dbReference type="ARBA" id="ARBA00022490"/>
    </source>
</evidence>
<name>A0A645HL18_9ZZZZ</name>
<keyword evidence="1" id="KW-0963">Cytoplasm</keyword>
<dbReference type="PANTHER" id="PTHR33231:SF1">
    <property type="entry name" value="30S RIBOSOMAL PROTEIN"/>
    <property type="match status" value="1"/>
</dbReference>
<dbReference type="EMBL" id="VSSQ01094436">
    <property type="protein sequence ID" value="MPN38919.1"/>
    <property type="molecule type" value="Genomic_DNA"/>
</dbReference>
<feature type="domain" description="Sigma 54 modulation/S30EA ribosomal protein C-terminal" evidence="2">
    <location>
        <begin position="5"/>
        <end position="60"/>
    </location>
</feature>
<gene>
    <name evidence="3" type="primary">hpf_23</name>
    <name evidence="3" type="ORF">SDC9_186444</name>
</gene>
<dbReference type="GO" id="GO:0045900">
    <property type="term" value="P:negative regulation of translational elongation"/>
    <property type="evidence" value="ECO:0007669"/>
    <property type="project" value="TreeGrafter"/>
</dbReference>
<dbReference type="InterPro" id="IPR032528">
    <property type="entry name" value="Ribosom_S30AE_C"/>
</dbReference>
<sequence length="67" mass="7876">MPEEKEFDIIRKKHFAIKPMMPEEAILQMNLLDHTFFVFRDSESNALSIVYQRKNGGYGLIETDDVQ</sequence>
<dbReference type="AlphaFoldDB" id="A0A645HL18"/>
<dbReference type="FunFam" id="3.30.505.50:FF:000001">
    <property type="entry name" value="Ribosome hibernation promoting factor"/>
    <property type="match status" value="1"/>
</dbReference>
<accession>A0A645HL18</accession>